<dbReference type="Gene3D" id="3.40.50.150">
    <property type="entry name" value="Vaccinia Virus protein VP39"/>
    <property type="match status" value="1"/>
</dbReference>
<dbReference type="CDD" id="cd05195">
    <property type="entry name" value="enoyl_red"/>
    <property type="match status" value="1"/>
</dbReference>
<dbReference type="Gene3D" id="3.40.366.10">
    <property type="entry name" value="Malonyl-Coenzyme A Acyl Carrier Protein, domain 2"/>
    <property type="match status" value="1"/>
</dbReference>
<dbReference type="Gene3D" id="3.40.50.720">
    <property type="entry name" value="NAD(P)-binding Rossmann-like Domain"/>
    <property type="match status" value="1"/>
</dbReference>
<feature type="domain" description="Ketosynthase family 3 (KS3)" evidence="10">
    <location>
        <begin position="14"/>
        <end position="430"/>
    </location>
</feature>
<dbReference type="Pfam" id="PF16197">
    <property type="entry name" value="KAsynt_C_assoc"/>
    <property type="match status" value="1"/>
</dbReference>
<dbReference type="InterPro" id="IPR042104">
    <property type="entry name" value="PKS_dehydratase_sf"/>
</dbReference>
<sequence>MGSQMEMAMPSKGLEPIAIIGMGCRFPGDATSPSKLWDLCAEGRDGWSQIPKDRFDVNSLYDAHMEAIGRNHVTGGHFMKEDVGLFDAAFFNLPGDVTNTMDPQIRLLLETVYEATEDGVLDPPLNRCYGKDYHDMLIRDLELLPPSFLTGTYTTMLANRISHFYDLKGASVSLDTACSSGLVALHQACYTLRSGESKMAIAGASSTMLSPDLFVAMSTLGLVGKTGKCYAWDSRAEGYGRGEGVAALLLKPLSAALADGDHIHSIIRDIGLNQDGRTATITSPSLEAQVELIKACYARAGLSLSETGYVEAHMTGTEIGDATEAEALARTFGKSRSSDDPILVGSVKTNIGHTEPVSGLAAIIKASLSLQHQKIAPNLNYEQNSSKIDMAGWNLQVPTELMSWPRSQPLRASINNFGYGGTNAHVILDSASCIRLQTNGHAPHTNGENRQDTNSNKHRVYILTAKDEGALHSMATSLATHLRESLTKSRLPWVWAVRSDSIETLADRLAQKPSGAKALKQPRVGFVFNGQGAQWYKMGRELIGTYMVFEQTVQRADQILRSHGAEWSPFGKMFTWILHRSPQSMEEMLINRTEELMRDEQSSRVSQIDLAQPMTVALQMCLVDLLKSWDIAPAAVCSHSSGEIAAAYAAGALSFEEALGVVYYRGKLALENLQSSCPVGGMLAAGISESEALDYIADEKITTSSRLVVACVNSPQSVTISGDISAIDSLVDRLVEDNHFARKLKVPVAYHSHHMLSMAEAYSERLHAILSSAPGKQSRDDESEGVECIFSSPVTGGILPTRSLSPDHWVRNLTSPVLFSQAFEQMCFGSDEPNGDTISSNDRNVDCIIEIGPHSTLAGPIRQIVKGRQMGYSSCLQRSQNAVETMQDMVCELLAWGHCVNLKAVNSPSGKAHAFIPGLPSYPWNHTKKYWVESRISRELRYKKFPPHPLIGLPLPGSASGVKHTWRNFLRLSELPWLADHQVESAIVFPAAAYVSMAIEALRLVAAPPEKTFRGFKLRDVGFKNALSIPDSSAGVEIQICLSPCSDRELDHRGWYEFDICSLSSGKTWIENCSGFVSVITEGAKADLSASALPAPDEDTFFGADVKIRHLDVGSLYATMEAMSISYGPTFKNISSGRVSQGKTAVNFNVADVGSTEELIHATTLDSIIQTTCAGLPHEVTKTSMVLPRSIGSLIIPGSIPNQAGKAFKVFSSLTNADRHGVSHDVAVCYGDSPGRPSDVIRLDKLFLQAVPLSTKDGFVSGGPSICSKMSWELDILHQIPSQVQDAWKISLTHQEADFEKKLLRGSYYLIHDALVELENEDGKNWAWHHRILFDWMKAVRDLGRTGALGPRSANWSRAGRGIKQLLYDELSNTDASGRLTVSVGQKLASIVRGEVTPLELMMEGNLLNQYYMELPRLRSRTYKHLSKVAELYAVKNPGAKVLEIGGGTGGATETVLQAFGARGDGSGSLLGHYTFTDVSSGFFEAAKQKLSSWTSIMDFQKLDIEKDPAEQGFETGGYDLIVASMVLHATKNLRNTMSNVRKLLKPNGKLLMIETTQDRLDLHLIFGTLPGWWLSEEPDRNMSPNVSLQVWEEVLQETGFSGIDFDIGDCQQSEFQCSSIILTTAVPPESSYPSAVSIVYPTTPPPKEWLDEMARAIEQTTGKLPAVQDIGNFRSQSDTVCVFVAEMEEPLLHEIDELAFHRVRDLLIGSRGVLWLSRGSIRSSGGPEFAQSQGLLRTLRQEDTSKKYIHLDFDAEEEPIWTEDKIRHISHVFRQCFDYSKRENGIDWEYSVKDCQLHVPRVYGDRFEDAAINDVAMTEVAEVQPFEQPGMTLEWEPAPSRLLSDLKFTHRTGSDSLPSGTIEIAPEAFGLNFRDVMVALGQLDDTLVGHDTAGVITRLGPGTEASGLAVGDKVCGLANGRFSSSDRAYAHAVAKIPDNMAWEDAAAIPVVYTTAYHSLIHIAHLQQGESVLIHAATGGVGQAAIVLAQHVGAEIFATCSTETKRDLLIQRYNIRPDRIFSSRNDAFAASIMAQTNGRGVDVILKSLSGSLLKASWDCVARFGRFVEIGKTDIEASRNLGMAAFGRCALYAGVDVLQMNEYSGEKFREALTESIRVTQETQLLHPLHPIEKYSIAEMEKAMRKLQGGTHVGKLVLVPEPDAHVNVISRVRSVSLDDANATFLVIGGLGGIARAITWWMVETGAKNVLLVSRNAESHPQAREIADKARAEGCNLVIRNCDVSNERDFLELLETDASMPPIRGVVNGAMVLDDTVLERMTFAQWQRAIQPKVASSINIHKHLPDLSFFVMLSSMTGVAGHVSQANYAAGNTFQDALARYRVTQGQAAVSIDLSAVNSVGYVAAASNADAAERVRARVESLGTVSMDISVILKIVEEAAMRNPRRQRPEDAQVIVGLAPWDRLAEDSVVRRDQRFGTLRLGIPRGSVDDTGPGGGGVTATDPTTLLVQAITRDGTKEAVVSQAAAAIAARLAAIFNLPVDEVDPAASLTSHGVDSLVAVELRNWLAAVAKAKVSIFDVVQSESLNDFAALVISRSDLAKGL</sequence>
<dbReference type="InterPro" id="IPR014031">
    <property type="entry name" value="Ketoacyl_synth_C"/>
</dbReference>
<reference evidence="12" key="1">
    <citation type="submission" date="2023-02" db="EMBL/GenBank/DDBJ databases">
        <title>Colletotrichum kahawae CIFC_Que2 genome sequencing and assembly.</title>
        <authorList>
            <person name="Baroncelli R."/>
        </authorList>
    </citation>
    <scope>NUCLEOTIDE SEQUENCE</scope>
    <source>
        <strain evidence="12">CIFC_Que2</strain>
    </source>
</reference>
<dbReference type="InterPro" id="IPR020807">
    <property type="entry name" value="PKS_DH"/>
</dbReference>
<dbReference type="InterPro" id="IPR011032">
    <property type="entry name" value="GroES-like_sf"/>
</dbReference>
<evidence type="ECO:0000256" key="7">
    <source>
        <dbReference type="ARBA" id="ARBA00023315"/>
    </source>
</evidence>
<dbReference type="Pfam" id="PF02801">
    <property type="entry name" value="Ketoacyl-synt_C"/>
    <property type="match status" value="1"/>
</dbReference>
<dbReference type="GO" id="GO:0031177">
    <property type="term" value="F:phosphopantetheine binding"/>
    <property type="evidence" value="ECO:0007669"/>
    <property type="project" value="InterPro"/>
</dbReference>
<evidence type="ECO:0000256" key="2">
    <source>
        <dbReference type="ARBA" id="ARBA00022553"/>
    </source>
</evidence>
<dbReference type="Pfam" id="PF00550">
    <property type="entry name" value="PP-binding"/>
    <property type="match status" value="1"/>
</dbReference>
<dbReference type="GO" id="GO:1901336">
    <property type="term" value="P:lactone biosynthetic process"/>
    <property type="evidence" value="ECO:0007669"/>
    <property type="project" value="UniProtKB-ARBA"/>
</dbReference>
<dbReference type="InterPro" id="IPR013217">
    <property type="entry name" value="Methyltransf_12"/>
</dbReference>
<dbReference type="Pfam" id="PF23114">
    <property type="entry name" value="NAD-bd_HRPKS_sdrA"/>
    <property type="match status" value="1"/>
</dbReference>
<dbReference type="SUPFAM" id="SSF51735">
    <property type="entry name" value="NAD(P)-binding Rossmann-fold domains"/>
    <property type="match status" value="2"/>
</dbReference>
<dbReference type="PANTHER" id="PTHR43775:SF29">
    <property type="entry name" value="ASPERFURANONE POLYKETIDE SYNTHASE AFOG-RELATED"/>
    <property type="match status" value="1"/>
</dbReference>
<name>A0AAD9YP96_COLKA</name>
<feature type="active site" description="Proton acceptor; for dehydratase activity" evidence="8">
    <location>
        <position position="981"/>
    </location>
</feature>
<dbReference type="GO" id="GO:0016491">
    <property type="term" value="F:oxidoreductase activity"/>
    <property type="evidence" value="ECO:0007669"/>
    <property type="project" value="UniProtKB-KW"/>
</dbReference>
<dbReference type="SMART" id="SM00825">
    <property type="entry name" value="PKS_KS"/>
    <property type="match status" value="1"/>
</dbReference>
<dbReference type="InterPro" id="IPR020806">
    <property type="entry name" value="PKS_PP-bd"/>
</dbReference>
<dbReference type="InterPro" id="IPR014043">
    <property type="entry name" value="Acyl_transferase_dom"/>
</dbReference>
<dbReference type="Gene3D" id="3.40.47.10">
    <property type="match status" value="1"/>
</dbReference>
<dbReference type="GO" id="GO:0006633">
    <property type="term" value="P:fatty acid biosynthetic process"/>
    <property type="evidence" value="ECO:0007669"/>
    <property type="project" value="TreeGrafter"/>
</dbReference>
<dbReference type="InterPro" id="IPR013968">
    <property type="entry name" value="PKS_KR"/>
</dbReference>
<dbReference type="SUPFAM" id="SSF50129">
    <property type="entry name" value="GroES-like"/>
    <property type="match status" value="1"/>
</dbReference>
<dbReference type="SUPFAM" id="SSF47336">
    <property type="entry name" value="ACP-like"/>
    <property type="match status" value="1"/>
</dbReference>
<evidence type="ECO:0000256" key="6">
    <source>
        <dbReference type="ARBA" id="ARBA00023268"/>
    </source>
</evidence>
<dbReference type="GO" id="GO:0004312">
    <property type="term" value="F:fatty acid synthase activity"/>
    <property type="evidence" value="ECO:0007669"/>
    <property type="project" value="TreeGrafter"/>
</dbReference>
<dbReference type="SUPFAM" id="SSF53901">
    <property type="entry name" value="Thiolase-like"/>
    <property type="match status" value="1"/>
</dbReference>
<dbReference type="InterPro" id="IPR009081">
    <property type="entry name" value="PP-bd_ACP"/>
</dbReference>
<evidence type="ECO:0000313" key="13">
    <source>
        <dbReference type="Proteomes" id="UP001281614"/>
    </source>
</evidence>
<organism evidence="12 13">
    <name type="scientific">Colletotrichum kahawae</name>
    <name type="common">Coffee berry disease fungus</name>
    <dbReference type="NCBI Taxonomy" id="34407"/>
    <lineage>
        <taxon>Eukaryota</taxon>
        <taxon>Fungi</taxon>
        <taxon>Dikarya</taxon>
        <taxon>Ascomycota</taxon>
        <taxon>Pezizomycotina</taxon>
        <taxon>Sordariomycetes</taxon>
        <taxon>Hypocreomycetidae</taxon>
        <taxon>Glomerellales</taxon>
        <taxon>Glomerellaceae</taxon>
        <taxon>Colletotrichum</taxon>
        <taxon>Colletotrichum gloeosporioides species complex</taxon>
    </lineage>
</organism>
<dbReference type="SUPFAM" id="SSF52151">
    <property type="entry name" value="FabD/lysophospholipase-like"/>
    <property type="match status" value="1"/>
</dbReference>
<dbReference type="Gene3D" id="1.10.1200.10">
    <property type="entry name" value="ACP-like"/>
    <property type="match status" value="1"/>
</dbReference>
<keyword evidence="5" id="KW-0560">Oxidoreductase</keyword>
<dbReference type="InterPro" id="IPR032821">
    <property type="entry name" value="PKS_assoc"/>
</dbReference>
<dbReference type="Pfam" id="PF08242">
    <property type="entry name" value="Methyltransf_12"/>
    <property type="match status" value="1"/>
</dbReference>
<keyword evidence="13" id="KW-1185">Reference proteome</keyword>
<keyword evidence="1" id="KW-0596">Phosphopantetheine</keyword>
<evidence type="ECO:0000259" key="10">
    <source>
        <dbReference type="PROSITE" id="PS52004"/>
    </source>
</evidence>
<feature type="domain" description="Carrier" evidence="9">
    <location>
        <begin position="2476"/>
        <end position="2553"/>
    </location>
</feature>
<dbReference type="Pfam" id="PF14765">
    <property type="entry name" value="PS-DH"/>
    <property type="match status" value="1"/>
</dbReference>
<gene>
    <name evidence="12" type="ORF">CKAH01_13977</name>
</gene>
<keyword evidence="3" id="KW-0808">Transferase</keyword>
<evidence type="ECO:0000313" key="12">
    <source>
        <dbReference type="EMBL" id="KAK2772274.1"/>
    </source>
</evidence>
<dbReference type="PROSITE" id="PS52019">
    <property type="entry name" value="PKS_MFAS_DH"/>
    <property type="match status" value="1"/>
</dbReference>
<dbReference type="InterPro" id="IPR036736">
    <property type="entry name" value="ACP-like_sf"/>
</dbReference>
<dbReference type="Pfam" id="PF08659">
    <property type="entry name" value="KR"/>
    <property type="match status" value="1"/>
</dbReference>
<dbReference type="InterPro" id="IPR016035">
    <property type="entry name" value="Acyl_Trfase/lysoPLipase"/>
</dbReference>
<dbReference type="Pfam" id="PF00698">
    <property type="entry name" value="Acyl_transf_1"/>
    <property type="match status" value="1"/>
</dbReference>
<dbReference type="SMART" id="SM00829">
    <property type="entry name" value="PKS_ER"/>
    <property type="match status" value="1"/>
</dbReference>
<dbReference type="SMART" id="SM00822">
    <property type="entry name" value="PKS_KR"/>
    <property type="match status" value="1"/>
</dbReference>
<evidence type="ECO:0000256" key="1">
    <source>
        <dbReference type="ARBA" id="ARBA00022450"/>
    </source>
</evidence>
<keyword evidence="7" id="KW-0012">Acyltransferase</keyword>
<dbReference type="PANTHER" id="PTHR43775">
    <property type="entry name" value="FATTY ACID SYNTHASE"/>
    <property type="match status" value="1"/>
</dbReference>
<feature type="active site" description="Proton donor; for dehydratase activity" evidence="8">
    <location>
        <position position="1166"/>
    </location>
</feature>
<feature type="domain" description="PKS/mFAS DH" evidence="11">
    <location>
        <begin position="948"/>
        <end position="1257"/>
    </location>
</feature>
<dbReference type="SUPFAM" id="SSF55048">
    <property type="entry name" value="Probable ACP-binding domain of malonyl-CoA ACP transacylase"/>
    <property type="match status" value="1"/>
</dbReference>
<dbReference type="CDD" id="cd00833">
    <property type="entry name" value="PKS"/>
    <property type="match status" value="1"/>
</dbReference>
<dbReference type="InterPro" id="IPR049900">
    <property type="entry name" value="PKS_mFAS_DH"/>
</dbReference>
<dbReference type="InterPro" id="IPR036291">
    <property type="entry name" value="NAD(P)-bd_dom_sf"/>
</dbReference>
<keyword evidence="2" id="KW-0597">Phosphoprotein</keyword>
<dbReference type="InterPro" id="IPR020841">
    <property type="entry name" value="PKS_Beta-ketoAc_synthase_dom"/>
</dbReference>
<dbReference type="InterPro" id="IPR016036">
    <property type="entry name" value="Malonyl_transacylase_ACP-bd"/>
</dbReference>
<dbReference type="Pfam" id="PF13602">
    <property type="entry name" value="ADH_zinc_N_2"/>
    <property type="match status" value="1"/>
</dbReference>
<evidence type="ECO:0000259" key="11">
    <source>
        <dbReference type="PROSITE" id="PS52019"/>
    </source>
</evidence>
<dbReference type="SUPFAM" id="SSF53335">
    <property type="entry name" value="S-adenosyl-L-methionine-dependent methyltransferases"/>
    <property type="match status" value="1"/>
</dbReference>
<dbReference type="GO" id="GO:0044550">
    <property type="term" value="P:secondary metabolite biosynthetic process"/>
    <property type="evidence" value="ECO:0007669"/>
    <property type="project" value="UniProtKB-ARBA"/>
</dbReference>
<dbReference type="InterPro" id="IPR057326">
    <property type="entry name" value="KR_dom"/>
</dbReference>
<dbReference type="InterPro" id="IPR020843">
    <property type="entry name" value="ER"/>
</dbReference>
<evidence type="ECO:0000256" key="8">
    <source>
        <dbReference type="PROSITE-ProRule" id="PRU01363"/>
    </source>
</evidence>
<keyword evidence="4" id="KW-0521">NADP</keyword>
<dbReference type="Pfam" id="PF00109">
    <property type="entry name" value="ketoacyl-synt"/>
    <property type="match status" value="1"/>
</dbReference>
<dbReference type="Pfam" id="PF21089">
    <property type="entry name" value="PKS_DH_N"/>
    <property type="match status" value="1"/>
</dbReference>
<dbReference type="InterPro" id="IPR050091">
    <property type="entry name" value="PKS_NRPS_Biosynth_Enz"/>
</dbReference>
<dbReference type="PROSITE" id="PS52004">
    <property type="entry name" value="KS3_2"/>
    <property type="match status" value="1"/>
</dbReference>
<dbReference type="PROSITE" id="PS50075">
    <property type="entry name" value="CARRIER"/>
    <property type="match status" value="1"/>
</dbReference>
<proteinExistence type="predicted"/>
<evidence type="ECO:0000256" key="5">
    <source>
        <dbReference type="ARBA" id="ARBA00023002"/>
    </source>
</evidence>
<dbReference type="Gene3D" id="3.10.129.110">
    <property type="entry name" value="Polyketide synthase dehydratase"/>
    <property type="match status" value="1"/>
</dbReference>
<feature type="region of interest" description="N-terminal hotdog fold" evidence="8">
    <location>
        <begin position="948"/>
        <end position="1084"/>
    </location>
</feature>
<protein>
    <submittedName>
        <fullName evidence="12">Type I polyketide synthase</fullName>
    </submittedName>
</protein>
<dbReference type="InterPro" id="IPR014030">
    <property type="entry name" value="Ketoacyl_synth_N"/>
</dbReference>
<dbReference type="SMART" id="SM00827">
    <property type="entry name" value="PKS_AT"/>
    <property type="match status" value="1"/>
</dbReference>
<dbReference type="Gene3D" id="3.90.180.10">
    <property type="entry name" value="Medium-chain alcohol dehydrogenases, catalytic domain"/>
    <property type="match status" value="1"/>
</dbReference>
<accession>A0AAD9YP96</accession>
<dbReference type="InterPro" id="IPR049551">
    <property type="entry name" value="PKS_DH_C"/>
</dbReference>
<dbReference type="InterPro" id="IPR001227">
    <property type="entry name" value="Ac_transferase_dom_sf"/>
</dbReference>
<dbReference type="InterPro" id="IPR056501">
    <property type="entry name" value="NAD-bd_HRPKS_sdrA"/>
</dbReference>
<evidence type="ECO:0000259" key="9">
    <source>
        <dbReference type="PROSITE" id="PS50075"/>
    </source>
</evidence>
<dbReference type="InterPro" id="IPR016039">
    <property type="entry name" value="Thiolase-like"/>
</dbReference>
<evidence type="ECO:0000256" key="3">
    <source>
        <dbReference type="ARBA" id="ARBA00022679"/>
    </source>
</evidence>
<dbReference type="SMART" id="SM00826">
    <property type="entry name" value="PKS_DH"/>
    <property type="match status" value="1"/>
</dbReference>
<dbReference type="InterPro" id="IPR049552">
    <property type="entry name" value="PKS_DH_N"/>
</dbReference>
<evidence type="ECO:0000256" key="4">
    <source>
        <dbReference type="ARBA" id="ARBA00022857"/>
    </source>
</evidence>
<feature type="region of interest" description="C-terminal hotdog fold" evidence="8">
    <location>
        <begin position="1108"/>
        <end position="1257"/>
    </location>
</feature>
<keyword evidence="6" id="KW-0511">Multifunctional enzyme</keyword>
<dbReference type="Proteomes" id="UP001281614">
    <property type="component" value="Unassembled WGS sequence"/>
</dbReference>
<dbReference type="FunFam" id="3.40.50.720:FF:000209">
    <property type="entry name" value="Polyketide synthase Pks12"/>
    <property type="match status" value="1"/>
</dbReference>
<dbReference type="EMBL" id="VYYT01000069">
    <property type="protein sequence ID" value="KAK2772274.1"/>
    <property type="molecule type" value="Genomic_DNA"/>
</dbReference>
<comment type="caution">
    <text evidence="12">The sequence shown here is derived from an EMBL/GenBank/DDBJ whole genome shotgun (WGS) entry which is preliminary data.</text>
</comment>
<dbReference type="InterPro" id="IPR029063">
    <property type="entry name" value="SAM-dependent_MTases_sf"/>
</dbReference>
<dbReference type="SMART" id="SM00823">
    <property type="entry name" value="PKS_PP"/>
    <property type="match status" value="1"/>
</dbReference>